<dbReference type="EMBL" id="GL349439">
    <property type="protein sequence ID" value="KNC55607.1"/>
    <property type="molecule type" value="Genomic_DNA"/>
</dbReference>
<dbReference type="Proteomes" id="UP000054408">
    <property type="component" value="Unassembled WGS sequence"/>
</dbReference>
<keyword evidence="1" id="KW-0175">Coiled coil</keyword>
<evidence type="ECO:0000256" key="2">
    <source>
        <dbReference type="SAM" id="MobiDB-lite"/>
    </source>
</evidence>
<protein>
    <submittedName>
        <fullName evidence="3">Uncharacterized protein</fullName>
    </submittedName>
</protein>
<keyword evidence="4" id="KW-1185">Reference proteome</keyword>
<evidence type="ECO:0000313" key="4">
    <source>
        <dbReference type="Proteomes" id="UP000054408"/>
    </source>
</evidence>
<name>A0A0L0DTT3_THETB</name>
<dbReference type="RefSeq" id="XP_013761380.1">
    <property type="nucleotide sequence ID" value="XM_013905926.1"/>
</dbReference>
<proteinExistence type="predicted"/>
<feature type="region of interest" description="Disordered" evidence="2">
    <location>
        <begin position="450"/>
        <end position="490"/>
    </location>
</feature>
<feature type="compositionally biased region" description="Low complexity" evidence="2">
    <location>
        <begin position="339"/>
        <end position="356"/>
    </location>
</feature>
<feature type="region of interest" description="Disordered" evidence="2">
    <location>
        <begin position="322"/>
        <end position="357"/>
    </location>
</feature>
<evidence type="ECO:0000256" key="1">
    <source>
        <dbReference type="SAM" id="Coils"/>
    </source>
</evidence>
<feature type="coiled-coil region" evidence="1">
    <location>
        <begin position="125"/>
        <end position="184"/>
    </location>
</feature>
<dbReference type="AlphaFoldDB" id="A0A0L0DTT3"/>
<organism evidence="3 4">
    <name type="scientific">Thecamonas trahens ATCC 50062</name>
    <dbReference type="NCBI Taxonomy" id="461836"/>
    <lineage>
        <taxon>Eukaryota</taxon>
        <taxon>Apusozoa</taxon>
        <taxon>Apusomonadida</taxon>
        <taxon>Apusomonadidae</taxon>
        <taxon>Thecamonas</taxon>
    </lineage>
</organism>
<evidence type="ECO:0000313" key="3">
    <source>
        <dbReference type="EMBL" id="KNC55607.1"/>
    </source>
</evidence>
<feature type="compositionally biased region" description="Low complexity" evidence="2">
    <location>
        <begin position="458"/>
        <end position="488"/>
    </location>
</feature>
<sequence>MSEPGRVRFAEGIDTAALDALRHRPPSPENGGCRAATGGSAAGAGESPGSGIGASTSAGGVLSALQVSASPKLQRMRALSAKLHRSLEVQSERFGALAAEGSHDTGAVAPVLAAAAPDMSETYNLGELRERYEVLALRVKALAQENARQRHEQRRRAQTYARKEDRLRQQLADKDAELAKLKLHAAEDTRMGTLHALNAKIRDSLTAIQEQAEVERDEREQELLTAFNARIINVNMEMDRLTDASQSKNEWMEKAQALGQHLQWLTTQAVALDAANTKLKARNASLRTSNLSLVEERDELALRVVRFKKLAAQAEYQASFTGDGAAARPASAPIRQRRVSGASRSLSRAGASPSASDDLTALELENAGLRTQLVMEQDHVTRLTDAYAALASLRDSVLSFVHNAIQDHVVIRYDGSTVLDRPARLAATASLAANETLLRNIQAILEHPPAQAQPPHTSLESAAGASSEAHRPSSSSSSRPSTPLAAAPISVSHPHQDYFAAFRKGT</sequence>
<gene>
    <name evidence="3" type="ORF">AMSG_01876</name>
</gene>
<feature type="compositionally biased region" description="Gly residues" evidence="2">
    <location>
        <begin position="40"/>
        <end position="52"/>
    </location>
</feature>
<feature type="region of interest" description="Disordered" evidence="2">
    <location>
        <begin position="17"/>
        <end position="52"/>
    </location>
</feature>
<dbReference type="GeneID" id="25561597"/>
<reference evidence="3 4" key="1">
    <citation type="submission" date="2010-05" db="EMBL/GenBank/DDBJ databases">
        <title>The Genome Sequence of Thecamonas trahens ATCC 50062.</title>
        <authorList>
            <consortium name="The Broad Institute Genome Sequencing Platform"/>
            <person name="Russ C."/>
            <person name="Cuomo C."/>
            <person name="Shea T."/>
            <person name="Young S.K."/>
            <person name="Zeng Q."/>
            <person name="Koehrsen M."/>
            <person name="Haas B."/>
            <person name="Borodovsky M."/>
            <person name="Guigo R."/>
            <person name="Alvarado L."/>
            <person name="Berlin A."/>
            <person name="Bochicchio J."/>
            <person name="Borenstein D."/>
            <person name="Chapman S."/>
            <person name="Chen Z."/>
            <person name="Freedman E."/>
            <person name="Gellesch M."/>
            <person name="Goldberg J."/>
            <person name="Griggs A."/>
            <person name="Gujja S."/>
            <person name="Heilman E."/>
            <person name="Heiman D."/>
            <person name="Hepburn T."/>
            <person name="Howarth C."/>
            <person name="Jen D."/>
            <person name="Larson L."/>
            <person name="Mehta T."/>
            <person name="Park D."/>
            <person name="Pearson M."/>
            <person name="Roberts A."/>
            <person name="Saif S."/>
            <person name="Shenoy N."/>
            <person name="Sisk P."/>
            <person name="Stolte C."/>
            <person name="Sykes S."/>
            <person name="Thomson T."/>
            <person name="Walk T."/>
            <person name="White J."/>
            <person name="Yandava C."/>
            <person name="Burger G."/>
            <person name="Gray M.W."/>
            <person name="Holland P.W.H."/>
            <person name="King N."/>
            <person name="Lang F.B.F."/>
            <person name="Roger A.J."/>
            <person name="Ruiz-Trillo I."/>
            <person name="Lander E."/>
            <person name="Nusbaum C."/>
        </authorList>
    </citation>
    <scope>NUCLEOTIDE SEQUENCE [LARGE SCALE GENOMIC DNA]</scope>
    <source>
        <strain evidence="3 4">ATCC 50062</strain>
    </source>
</reference>
<accession>A0A0L0DTT3</accession>